<dbReference type="Gene3D" id="2.40.30.10">
    <property type="entry name" value="Translation factors"/>
    <property type="match status" value="1"/>
</dbReference>
<dbReference type="Proteomes" id="UP000075346">
    <property type="component" value="Unassembled WGS sequence"/>
</dbReference>
<evidence type="ECO:0000256" key="3">
    <source>
        <dbReference type="ARBA" id="ARBA00023002"/>
    </source>
</evidence>
<evidence type="ECO:0000256" key="2">
    <source>
        <dbReference type="ARBA" id="ARBA00022827"/>
    </source>
</evidence>
<dbReference type="InterPro" id="IPR001433">
    <property type="entry name" value="OxRdtase_FAD/NAD-bd"/>
</dbReference>
<gene>
    <name evidence="7" type="ORF">ATY37_05865</name>
</gene>
<reference evidence="8" key="1">
    <citation type="submission" date="2015-12" db="EMBL/GenBank/DDBJ databases">
        <authorList>
            <person name="Shamseldin A."/>
            <person name="Moawad H."/>
            <person name="Abd El-Rahim W.M."/>
            <person name="Sadowsky M.J."/>
        </authorList>
    </citation>
    <scope>NUCLEOTIDE SEQUENCE [LARGE SCALE GENOMIC DNA]</scope>
    <source>
        <strain evidence="8">2538-88</strain>
    </source>
</reference>
<evidence type="ECO:0000256" key="5">
    <source>
        <dbReference type="ARBA" id="ARBA00038177"/>
    </source>
</evidence>
<dbReference type="InterPro" id="IPR050415">
    <property type="entry name" value="MRET"/>
</dbReference>
<dbReference type="InterPro" id="IPR039261">
    <property type="entry name" value="FNR_nucleotide-bd"/>
</dbReference>
<dbReference type="InterPro" id="IPR017927">
    <property type="entry name" value="FAD-bd_FR_type"/>
</dbReference>
<proteinExistence type="inferred from homology"/>
<protein>
    <recommendedName>
        <fullName evidence="6">FAD-binding FR-type domain-containing protein</fullName>
    </recommendedName>
</protein>
<dbReference type="Gene3D" id="3.40.50.80">
    <property type="entry name" value="Nucleotide-binding domain of ferredoxin-NADP reductase (FNR) module"/>
    <property type="match status" value="1"/>
</dbReference>
<dbReference type="EMBL" id="LOBR01000081">
    <property type="protein sequence ID" value="KYN84564.1"/>
    <property type="molecule type" value="Genomic_DNA"/>
</dbReference>
<dbReference type="GO" id="GO:0008218">
    <property type="term" value="P:bioluminescence"/>
    <property type="evidence" value="ECO:0007669"/>
    <property type="project" value="UniProtKB-KW"/>
</dbReference>
<organism evidence="7 8">
    <name type="scientific">Vibrio cidicii</name>
    <dbReference type="NCBI Taxonomy" id="1763883"/>
    <lineage>
        <taxon>Bacteria</taxon>
        <taxon>Pseudomonadati</taxon>
        <taxon>Pseudomonadota</taxon>
        <taxon>Gammaproteobacteria</taxon>
        <taxon>Vibrionales</taxon>
        <taxon>Vibrionaceae</taxon>
        <taxon>Vibrio</taxon>
    </lineage>
</organism>
<sequence length="226" mass="25514">MKNIELSVVSSEPLNQHVQKVMLKPSIPLEFKAGQYMALAVGSDNCRYYSIASPEMESELIELHIESNNTSKSGLDQLLESKQVRLVKLGGEAVLRKDSYAPVLLVAGGVGFSYVRSILLSSLAISPNRDVHVYWVAREEKQLYALDELNDLAKRYQNLKLTTVVKTEKSPRGIDLLFEEIKHEYKTLAHSEVYISGRFDTSHILRERLTKELDALPQNIFSDAFS</sequence>
<evidence type="ECO:0000313" key="7">
    <source>
        <dbReference type="EMBL" id="KYN84564.1"/>
    </source>
</evidence>
<accession>A0A151KUD1</accession>
<dbReference type="GO" id="GO:0016491">
    <property type="term" value="F:oxidoreductase activity"/>
    <property type="evidence" value="ECO:0007669"/>
    <property type="project" value="UniProtKB-KW"/>
</dbReference>
<dbReference type="SUPFAM" id="SSF52343">
    <property type="entry name" value="Ferredoxin reductase-like, C-terminal NADP-linked domain"/>
    <property type="match status" value="1"/>
</dbReference>
<dbReference type="Pfam" id="PF00175">
    <property type="entry name" value="NAD_binding_1"/>
    <property type="match status" value="1"/>
</dbReference>
<keyword evidence="4" id="KW-0455">Luminescence</keyword>
<evidence type="ECO:0000313" key="8">
    <source>
        <dbReference type="Proteomes" id="UP000075346"/>
    </source>
</evidence>
<feature type="domain" description="FAD-binding FR-type" evidence="6">
    <location>
        <begin position="1"/>
        <end position="116"/>
    </location>
</feature>
<evidence type="ECO:0000259" key="6">
    <source>
        <dbReference type="PROSITE" id="PS51384"/>
    </source>
</evidence>
<dbReference type="PROSITE" id="PS51384">
    <property type="entry name" value="FAD_FR"/>
    <property type="match status" value="1"/>
</dbReference>
<dbReference type="PRINTS" id="PR00410">
    <property type="entry name" value="PHEHYDRXLASE"/>
</dbReference>
<dbReference type="RefSeq" id="WP_061897873.1">
    <property type="nucleotide sequence ID" value="NZ_LOBR01000081.1"/>
</dbReference>
<comment type="caution">
    <text evidence="7">The sequence shown here is derived from an EMBL/GenBank/DDBJ whole genome shotgun (WGS) entry which is preliminary data.</text>
</comment>
<keyword evidence="3" id="KW-0560">Oxidoreductase</keyword>
<dbReference type="InterPro" id="IPR017938">
    <property type="entry name" value="Riboflavin_synthase-like_b-brl"/>
</dbReference>
<evidence type="ECO:0000256" key="1">
    <source>
        <dbReference type="ARBA" id="ARBA00022630"/>
    </source>
</evidence>
<dbReference type="AlphaFoldDB" id="A0A151KUD1"/>
<dbReference type="PANTHER" id="PTHR47354">
    <property type="entry name" value="NADH OXIDOREDUCTASE HCR"/>
    <property type="match status" value="1"/>
</dbReference>
<keyword evidence="2" id="KW-0274">FAD</keyword>
<name>A0A151KUD1_9VIBR</name>
<dbReference type="PANTHER" id="PTHR47354:SF7">
    <property type="entry name" value="NAD(P)H-FLAVIN REDUCTASE"/>
    <property type="match status" value="1"/>
</dbReference>
<evidence type="ECO:0000256" key="4">
    <source>
        <dbReference type="ARBA" id="ARBA00023223"/>
    </source>
</evidence>
<comment type="similarity">
    <text evidence="5">Belongs to the Fre/LuxG FAD/NAD(P) flavoprotein oxidoreductase family.</text>
</comment>
<dbReference type="SUPFAM" id="SSF63380">
    <property type="entry name" value="Riboflavin synthase domain-like"/>
    <property type="match status" value="1"/>
</dbReference>
<keyword evidence="1" id="KW-0285">Flavoprotein</keyword>